<dbReference type="EMBL" id="JAEACQ010000236">
    <property type="protein sequence ID" value="MBL7629773.1"/>
    <property type="molecule type" value="Genomic_DNA"/>
</dbReference>
<gene>
    <name evidence="1" type="ORF">I7412_21900</name>
</gene>
<sequence length="110" mass="11689">MSTAFTMSVGFTAFTVSVAFTAFTAFTTFTVSAGSRRVSVSGSCRGFGCPWFAGRRVERGFWWELPLFRAGRVVGPLARGARPEGTVFLGAQAFGYLSGSRSPDTAGRIG</sequence>
<evidence type="ECO:0000313" key="2">
    <source>
        <dbReference type="Proteomes" id="UP000604475"/>
    </source>
</evidence>
<comment type="caution">
    <text evidence="1">The sequence shown here is derived from an EMBL/GenBank/DDBJ whole genome shotgun (WGS) entry which is preliminary data.</text>
</comment>
<organism evidence="1 2">
    <name type="scientific">Frankia nepalensis</name>
    <dbReference type="NCBI Taxonomy" id="1836974"/>
    <lineage>
        <taxon>Bacteria</taxon>
        <taxon>Bacillati</taxon>
        <taxon>Actinomycetota</taxon>
        <taxon>Actinomycetes</taxon>
        <taxon>Frankiales</taxon>
        <taxon>Frankiaceae</taxon>
        <taxon>Frankia</taxon>
    </lineage>
</organism>
<keyword evidence="2" id="KW-1185">Reference proteome</keyword>
<proteinExistence type="predicted"/>
<accession>A0A937UQ62</accession>
<dbReference type="RefSeq" id="WP_203001340.1">
    <property type="nucleotide sequence ID" value="NZ_JADWYU010000158.1"/>
</dbReference>
<name>A0A937UQ62_9ACTN</name>
<reference evidence="1" key="1">
    <citation type="submission" date="2020-12" db="EMBL/GenBank/DDBJ databases">
        <title>Genomic characterization of non-nitrogen-fixing Frankia strains.</title>
        <authorList>
            <person name="Carlos-Shanley C."/>
            <person name="Guerra T."/>
            <person name="Hahn D."/>
        </authorList>
    </citation>
    <scope>NUCLEOTIDE SEQUENCE</scope>
    <source>
        <strain evidence="1">CN6</strain>
    </source>
</reference>
<protein>
    <submittedName>
        <fullName evidence="1">Uncharacterized protein</fullName>
    </submittedName>
</protein>
<evidence type="ECO:0000313" key="1">
    <source>
        <dbReference type="EMBL" id="MBL7629773.1"/>
    </source>
</evidence>
<dbReference type="AlphaFoldDB" id="A0A937UQ62"/>
<dbReference type="Proteomes" id="UP000604475">
    <property type="component" value="Unassembled WGS sequence"/>
</dbReference>